<dbReference type="Proteomes" id="UP001345963">
    <property type="component" value="Unassembled WGS sequence"/>
</dbReference>
<accession>A0ABU7ANA8</accession>
<keyword evidence="3" id="KW-1185">Reference proteome</keyword>
<evidence type="ECO:0000256" key="1">
    <source>
        <dbReference type="SAM" id="MobiDB-lite"/>
    </source>
</evidence>
<feature type="compositionally biased region" description="Polar residues" evidence="1">
    <location>
        <begin position="8"/>
        <end position="21"/>
    </location>
</feature>
<dbReference type="EMBL" id="JAHUTI010021553">
    <property type="protein sequence ID" value="MED6239524.1"/>
    <property type="molecule type" value="Genomic_DNA"/>
</dbReference>
<evidence type="ECO:0000313" key="2">
    <source>
        <dbReference type="EMBL" id="MED6239524.1"/>
    </source>
</evidence>
<gene>
    <name evidence="2" type="ORF">ATANTOWER_007595</name>
</gene>
<comment type="caution">
    <text evidence="2">The sequence shown here is derived from an EMBL/GenBank/DDBJ whole genome shotgun (WGS) entry which is preliminary data.</text>
</comment>
<proteinExistence type="predicted"/>
<name>A0ABU7ANA8_9TELE</name>
<organism evidence="2 3">
    <name type="scientific">Ataeniobius toweri</name>
    <dbReference type="NCBI Taxonomy" id="208326"/>
    <lineage>
        <taxon>Eukaryota</taxon>
        <taxon>Metazoa</taxon>
        <taxon>Chordata</taxon>
        <taxon>Craniata</taxon>
        <taxon>Vertebrata</taxon>
        <taxon>Euteleostomi</taxon>
        <taxon>Actinopterygii</taxon>
        <taxon>Neopterygii</taxon>
        <taxon>Teleostei</taxon>
        <taxon>Neoteleostei</taxon>
        <taxon>Acanthomorphata</taxon>
        <taxon>Ovalentaria</taxon>
        <taxon>Atherinomorphae</taxon>
        <taxon>Cyprinodontiformes</taxon>
        <taxon>Goodeidae</taxon>
        <taxon>Ataeniobius</taxon>
    </lineage>
</organism>
<feature type="region of interest" description="Disordered" evidence="1">
    <location>
        <begin position="1"/>
        <end position="35"/>
    </location>
</feature>
<protein>
    <submittedName>
        <fullName evidence="2">Uncharacterized protein</fullName>
    </submittedName>
</protein>
<evidence type="ECO:0000313" key="3">
    <source>
        <dbReference type="Proteomes" id="UP001345963"/>
    </source>
</evidence>
<sequence>MQRHTETTFESTTPSRAQTCRLQPPPPAASLAAPPAALKHNPSGPILIHAWCRCWEFFTVYKRNISDIVLNKCLHCSNTPKRNAAAGLLCSSSSILISYIVR</sequence>
<reference evidence="2 3" key="1">
    <citation type="submission" date="2021-07" db="EMBL/GenBank/DDBJ databases">
        <authorList>
            <person name="Palmer J.M."/>
        </authorList>
    </citation>
    <scope>NUCLEOTIDE SEQUENCE [LARGE SCALE GENOMIC DNA]</scope>
    <source>
        <strain evidence="2 3">AT_MEX2019</strain>
        <tissue evidence="2">Muscle</tissue>
    </source>
</reference>